<dbReference type="EMBL" id="BPLR01017487">
    <property type="protein sequence ID" value="GIY92031.1"/>
    <property type="molecule type" value="Genomic_DNA"/>
</dbReference>
<name>A0AAV4X9T6_CAEEX</name>
<dbReference type="AlphaFoldDB" id="A0AAV4X9T6"/>
<reference evidence="1 2" key="1">
    <citation type="submission" date="2021-06" db="EMBL/GenBank/DDBJ databases">
        <title>Caerostris extrusa draft genome.</title>
        <authorList>
            <person name="Kono N."/>
            <person name="Arakawa K."/>
        </authorList>
    </citation>
    <scope>NUCLEOTIDE SEQUENCE [LARGE SCALE GENOMIC DNA]</scope>
</reference>
<accession>A0AAV4X9T6</accession>
<proteinExistence type="predicted"/>
<protein>
    <submittedName>
        <fullName evidence="1">Uncharacterized protein</fullName>
    </submittedName>
</protein>
<keyword evidence="2" id="KW-1185">Reference proteome</keyword>
<comment type="caution">
    <text evidence="1">The sequence shown here is derived from an EMBL/GenBank/DDBJ whole genome shotgun (WGS) entry which is preliminary data.</text>
</comment>
<evidence type="ECO:0000313" key="1">
    <source>
        <dbReference type="EMBL" id="GIY92031.1"/>
    </source>
</evidence>
<dbReference type="Proteomes" id="UP001054945">
    <property type="component" value="Unassembled WGS sequence"/>
</dbReference>
<evidence type="ECO:0000313" key="2">
    <source>
        <dbReference type="Proteomes" id="UP001054945"/>
    </source>
</evidence>
<sequence length="156" mass="17632">MTRGIWNPLTIHSLFAIGGDFTKKTKLKEPLLKTQASHLGDTHSISGRLHQSRFGGAIMRKTPGRLGPYARSLSRTRGDSRFMNDFSRTGRRALPVGKRTRAIDLRVCLEDLLSSNLPGGWGINYTMAAWLLRLEHTEVDHQPHKQQSMETLTRKL</sequence>
<gene>
    <name evidence="1" type="ORF">CEXT_574371</name>
</gene>
<organism evidence="1 2">
    <name type="scientific">Caerostris extrusa</name>
    <name type="common">Bark spider</name>
    <name type="synonym">Caerostris bankana</name>
    <dbReference type="NCBI Taxonomy" id="172846"/>
    <lineage>
        <taxon>Eukaryota</taxon>
        <taxon>Metazoa</taxon>
        <taxon>Ecdysozoa</taxon>
        <taxon>Arthropoda</taxon>
        <taxon>Chelicerata</taxon>
        <taxon>Arachnida</taxon>
        <taxon>Araneae</taxon>
        <taxon>Araneomorphae</taxon>
        <taxon>Entelegynae</taxon>
        <taxon>Araneoidea</taxon>
        <taxon>Araneidae</taxon>
        <taxon>Caerostris</taxon>
    </lineage>
</organism>